<evidence type="ECO:0000313" key="2">
    <source>
        <dbReference type="EMBL" id="MFD2918625.1"/>
    </source>
</evidence>
<proteinExistence type="predicted"/>
<feature type="domain" description="Glycosyl transferase family 28 C-terminal" evidence="1">
    <location>
        <begin position="276"/>
        <end position="344"/>
    </location>
</feature>
<reference evidence="3" key="1">
    <citation type="journal article" date="2019" name="Int. J. Syst. Evol. Microbiol.">
        <title>The Global Catalogue of Microorganisms (GCM) 10K type strain sequencing project: providing services to taxonomists for standard genome sequencing and annotation.</title>
        <authorList>
            <consortium name="The Broad Institute Genomics Platform"/>
            <consortium name="The Broad Institute Genome Sequencing Center for Infectious Disease"/>
            <person name="Wu L."/>
            <person name="Ma J."/>
        </authorList>
    </citation>
    <scope>NUCLEOTIDE SEQUENCE [LARGE SCALE GENOMIC DNA]</scope>
    <source>
        <strain evidence="3">KCTC 23299</strain>
    </source>
</reference>
<keyword evidence="3" id="KW-1185">Reference proteome</keyword>
<dbReference type="Proteomes" id="UP001597511">
    <property type="component" value="Unassembled WGS sequence"/>
</dbReference>
<dbReference type="Gene3D" id="3.40.50.2000">
    <property type="entry name" value="Glycogen Phosphorylase B"/>
    <property type="match status" value="1"/>
</dbReference>
<gene>
    <name evidence="2" type="ORF">ACFS6H_02815</name>
</gene>
<sequence>MEKITPNNRDLPDNTRKWKVLIAPLDWGLGHTTRCIPLAHSLVELGVTVFFAGNEQQKELLQQEFPNNPFLYLAGYNIRYSKTAAGLTWKLATQLGRIRKTIRYEHDWLLQQAKEHGFDAVISDNRFGLWHPFIPSIFITHQLAIQTPVKWAQKLVQKINYRFIDRFSACWVPDMPGTINLAGVLSHPVKMPRIPVSYIGILSRLKPLETGKAPGHLFVSLSGPEPQRSLLEKSILTQLGNYQGMAIVVRGLPGNVKLPPAPPHIVIHNHLDTAAYNQALCAAGMVISRTGYSTVMDIMAAGQKSILIPTPGQTEQEYLAEYLVKKQLALCYTQQQFNLEEALVAAATFNYQRLPAVPLYKEIVAGFVKTLSGNKE</sequence>
<evidence type="ECO:0000259" key="1">
    <source>
        <dbReference type="Pfam" id="PF04101"/>
    </source>
</evidence>
<comment type="caution">
    <text evidence="2">The sequence shown here is derived from an EMBL/GenBank/DDBJ whole genome shotgun (WGS) entry which is preliminary data.</text>
</comment>
<dbReference type="SUPFAM" id="SSF53756">
    <property type="entry name" value="UDP-Glycosyltransferase/glycogen phosphorylase"/>
    <property type="match status" value="1"/>
</dbReference>
<dbReference type="RefSeq" id="WP_386095004.1">
    <property type="nucleotide sequence ID" value="NZ_JBHUOZ010000001.1"/>
</dbReference>
<dbReference type="InterPro" id="IPR007235">
    <property type="entry name" value="Glyco_trans_28_C"/>
</dbReference>
<evidence type="ECO:0000313" key="3">
    <source>
        <dbReference type="Proteomes" id="UP001597511"/>
    </source>
</evidence>
<dbReference type="EMBL" id="JBHUOZ010000001">
    <property type="protein sequence ID" value="MFD2918625.1"/>
    <property type="molecule type" value="Genomic_DNA"/>
</dbReference>
<protein>
    <submittedName>
        <fullName evidence="2">Glycosyltransferase</fullName>
    </submittedName>
</protein>
<name>A0ABW6A2D1_9BACT</name>
<dbReference type="PANTHER" id="PTHR21015">
    <property type="entry name" value="UDP-N-ACETYLGLUCOSAMINE--N-ACETYLMURAMYL-(PENTAPEPTIDE) PYROPHOSPHORYL-UNDECAPRENOL N-ACETYLGLUCOSAMINE TRANSFERASE 1"/>
    <property type="match status" value="1"/>
</dbReference>
<accession>A0ABW6A2D1</accession>
<dbReference type="PANTHER" id="PTHR21015:SF22">
    <property type="entry name" value="GLYCOSYLTRANSFERASE"/>
    <property type="match status" value="1"/>
</dbReference>
<organism evidence="2 3">
    <name type="scientific">Terrimonas rubra</name>
    <dbReference type="NCBI Taxonomy" id="1035890"/>
    <lineage>
        <taxon>Bacteria</taxon>
        <taxon>Pseudomonadati</taxon>
        <taxon>Bacteroidota</taxon>
        <taxon>Chitinophagia</taxon>
        <taxon>Chitinophagales</taxon>
        <taxon>Chitinophagaceae</taxon>
        <taxon>Terrimonas</taxon>
    </lineage>
</organism>
<dbReference type="Pfam" id="PF04101">
    <property type="entry name" value="Glyco_tran_28_C"/>
    <property type="match status" value="1"/>
</dbReference>